<evidence type="ECO:0000313" key="2">
    <source>
        <dbReference type="Proteomes" id="UP000186817"/>
    </source>
</evidence>
<protein>
    <submittedName>
        <fullName evidence="1">Uncharacterized protein</fullName>
    </submittedName>
</protein>
<dbReference type="OrthoDB" id="439218at2759"/>
<accession>A0A1Q9EYH5</accession>
<organism evidence="1 2">
    <name type="scientific">Symbiodinium microadriaticum</name>
    <name type="common">Dinoflagellate</name>
    <name type="synonym">Zooxanthella microadriatica</name>
    <dbReference type="NCBI Taxonomy" id="2951"/>
    <lineage>
        <taxon>Eukaryota</taxon>
        <taxon>Sar</taxon>
        <taxon>Alveolata</taxon>
        <taxon>Dinophyceae</taxon>
        <taxon>Suessiales</taxon>
        <taxon>Symbiodiniaceae</taxon>
        <taxon>Symbiodinium</taxon>
    </lineage>
</organism>
<dbReference type="EMBL" id="LSRX01000042">
    <property type="protein sequence ID" value="OLQ12500.1"/>
    <property type="molecule type" value="Genomic_DNA"/>
</dbReference>
<dbReference type="AlphaFoldDB" id="A0A1Q9EYH5"/>
<name>A0A1Q9EYH5_SYMMI</name>
<sequence length="152" mass="16678">MMDSPFYIYTDAPTTTGGGSKEEDDLLTSKKMMSQTAEEEEFEMQLCPVKCLFRAVQVAIMKRQIGLADPAISIVMSSHDDGNGRVCQTDLALSHERVSGSGAKCLLRGSVFQLAVCQPDDSWRRRAGFWMGNAALLTIFLPAPALQARKQS</sequence>
<keyword evidence="2" id="KW-1185">Reference proteome</keyword>
<comment type="caution">
    <text evidence="1">The sequence shown here is derived from an EMBL/GenBank/DDBJ whole genome shotgun (WGS) entry which is preliminary data.</text>
</comment>
<proteinExistence type="predicted"/>
<gene>
    <name evidence="1" type="ORF">AK812_SmicGene3571</name>
</gene>
<evidence type="ECO:0000313" key="1">
    <source>
        <dbReference type="EMBL" id="OLQ12500.1"/>
    </source>
</evidence>
<dbReference type="Proteomes" id="UP000186817">
    <property type="component" value="Unassembled WGS sequence"/>
</dbReference>
<reference evidence="1 2" key="1">
    <citation type="submission" date="2016-02" db="EMBL/GenBank/DDBJ databases">
        <title>Genome analysis of coral dinoflagellate symbionts highlights evolutionary adaptations to a symbiotic lifestyle.</title>
        <authorList>
            <person name="Aranda M."/>
            <person name="Li Y."/>
            <person name="Liew Y.J."/>
            <person name="Baumgarten S."/>
            <person name="Simakov O."/>
            <person name="Wilson M."/>
            <person name="Piel J."/>
            <person name="Ashoor H."/>
            <person name="Bougouffa S."/>
            <person name="Bajic V.B."/>
            <person name="Ryu T."/>
            <person name="Ravasi T."/>
            <person name="Bayer T."/>
            <person name="Micklem G."/>
            <person name="Kim H."/>
            <person name="Bhak J."/>
            <person name="Lajeunesse T.C."/>
            <person name="Voolstra C.R."/>
        </authorList>
    </citation>
    <scope>NUCLEOTIDE SEQUENCE [LARGE SCALE GENOMIC DNA]</scope>
    <source>
        <strain evidence="1 2">CCMP2467</strain>
    </source>
</reference>